<dbReference type="Proteomes" id="UP000886520">
    <property type="component" value="Chromosome 2"/>
</dbReference>
<sequence>MSFSLKLHGEALVSSIDPLLKVFLAPSFFFHFWHICKSPITSRKLSNQHLREQSSRSQVAALQRTAVKDHHQPSSEQVSQVDTLSDEMQTVRHHPLLYTAYLEPLHTSLRMGTPAYDDLPPSSNSHTPFYGGLPASGYNAMVFDKHVNSQLKHSFDLGSTYIGSLSDIIRLCKLSRTTCSPAIAHVTTSSTLQESLGISVCKAAVVGTELCHARTMCI</sequence>
<evidence type="ECO:0000313" key="3">
    <source>
        <dbReference type="Proteomes" id="UP000886520"/>
    </source>
</evidence>
<organism evidence="2 3">
    <name type="scientific">Adiantum capillus-veneris</name>
    <name type="common">Maidenhair fern</name>
    <dbReference type="NCBI Taxonomy" id="13818"/>
    <lineage>
        <taxon>Eukaryota</taxon>
        <taxon>Viridiplantae</taxon>
        <taxon>Streptophyta</taxon>
        <taxon>Embryophyta</taxon>
        <taxon>Tracheophyta</taxon>
        <taxon>Polypodiopsida</taxon>
        <taxon>Polypodiidae</taxon>
        <taxon>Polypodiales</taxon>
        <taxon>Pteridineae</taxon>
        <taxon>Pteridaceae</taxon>
        <taxon>Vittarioideae</taxon>
        <taxon>Adiantum</taxon>
    </lineage>
</organism>
<evidence type="ECO:0000256" key="1">
    <source>
        <dbReference type="SAM" id="MobiDB-lite"/>
    </source>
</evidence>
<proteinExistence type="predicted"/>
<dbReference type="EMBL" id="JABFUD020000003">
    <property type="protein sequence ID" value="KAI5081963.1"/>
    <property type="molecule type" value="Genomic_DNA"/>
</dbReference>
<accession>A0A9D4VA85</accession>
<feature type="compositionally biased region" description="Polar residues" evidence="1">
    <location>
        <begin position="74"/>
        <end position="84"/>
    </location>
</feature>
<feature type="region of interest" description="Disordered" evidence="1">
    <location>
        <begin position="64"/>
        <end position="84"/>
    </location>
</feature>
<keyword evidence="3" id="KW-1185">Reference proteome</keyword>
<reference evidence="2" key="1">
    <citation type="submission" date="2021-01" db="EMBL/GenBank/DDBJ databases">
        <title>Adiantum capillus-veneris genome.</title>
        <authorList>
            <person name="Fang Y."/>
            <person name="Liao Q."/>
        </authorList>
    </citation>
    <scope>NUCLEOTIDE SEQUENCE</scope>
    <source>
        <strain evidence="2">H3</strain>
        <tissue evidence="2">Leaf</tissue>
    </source>
</reference>
<comment type="caution">
    <text evidence="2">The sequence shown here is derived from an EMBL/GenBank/DDBJ whole genome shotgun (WGS) entry which is preliminary data.</text>
</comment>
<name>A0A9D4VA85_ADICA</name>
<protein>
    <submittedName>
        <fullName evidence="2">Uncharacterized protein</fullName>
    </submittedName>
</protein>
<gene>
    <name evidence="2" type="ORF">GOP47_0001706</name>
</gene>
<dbReference type="AlphaFoldDB" id="A0A9D4VA85"/>
<evidence type="ECO:0000313" key="2">
    <source>
        <dbReference type="EMBL" id="KAI5081963.1"/>
    </source>
</evidence>